<organism evidence="3 4">
    <name type="scientific">Microbaculum marinum</name>
    <dbReference type="NCBI Taxonomy" id="1764581"/>
    <lineage>
        <taxon>Bacteria</taxon>
        <taxon>Pseudomonadati</taxon>
        <taxon>Pseudomonadota</taxon>
        <taxon>Alphaproteobacteria</taxon>
        <taxon>Hyphomicrobiales</taxon>
        <taxon>Tepidamorphaceae</taxon>
        <taxon>Microbaculum</taxon>
    </lineage>
</organism>
<dbReference type="InterPro" id="IPR037165">
    <property type="entry name" value="AldOxase/xan_DH_Mopterin-bd_sf"/>
</dbReference>
<dbReference type="InterPro" id="IPR046867">
    <property type="entry name" value="AldOxase/xan_DH_MoCoBD2"/>
</dbReference>
<dbReference type="SUPFAM" id="SSF54665">
    <property type="entry name" value="CO dehydrogenase molybdoprotein N-domain-like"/>
    <property type="match status" value="1"/>
</dbReference>
<dbReference type="InterPro" id="IPR036856">
    <property type="entry name" value="Ald_Oxase/Xan_DH_a/b_sf"/>
</dbReference>
<dbReference type="GO" id="GO:0016491">
    <property type="term" value="F:oxidoreductase activity"/>
    <property type="evidence" value="ECO:0007669"/>
    <property type="project" value="InterPro"/>
</dbReference>
<evidence type="ECO:0000313" key="3">
    <source>
        <dbReference type="EMBL" id="MEJ8573993.1"/>
    </source>
</evidence>
<dbReference type="RefSeq" id="WP_340331686.1">
    <property type="nucleotide sequence ID" value="NZ_JAZHOF010000009.1"/>
</dbReference>
<proteinExistence type="predicted"/>
<dbReference type="Pfam" id="PF20256">
    <property type="entry name" value="MoCoBD_2"/>
    <property type="match status" value="1"/>
</dbReference>
<dbReference type="InterPro" id="IPR016208">
    <property type="entry name" value="Ald_Oxase/xanthine_DH-like"/>
</dbReference>
<dbReference type="PANTHER" id="PTHR11908">
    <property type="entry name" value="XANTHINE DEHYDROGENASE"/>
    <property type="match status" value="1"/>
</dbReference>
<reference evidence="3 4" key="1">
    <citation type="submission" date="2024-02" db="EMBL/GenBank/DDBJ databases">
        <title>Genome analysis and characterization of Microbaculum marinisediminis sp. nov., isolated from marine sediment.</title>
        <authorList>
            <person name="Du Z.-J."/>
            <person name="Ye Y.-Q."/>
            <person name="Zhang Z.-R."/>
            <person name="Yuan S.-M."/>
            <person name="Zhang X.-Y."/>
        </authorList>
    </citation>
    <scope>NUCLEOTIDE SEQUENCE [LARGE SCALE GENOMIC DNA]</scope>
    <source>
        <strain evidence="3 4">SDUM1044001</strain>
    </source>
</reference>
<gene>
    <name evidence="3" type="ORF">V3328_21070</name>
</gene>
<dbReference type="Pfam" id="PF02738">
    <property type="entry name" value="MoCoBD_1"/>
    <property type="match status" value="1"/>
</dbReference>
<evidence type="ECO:0000259" key="1">
    <source>
        <dbReference type="Pfam" id="PF02738"/>
    </source>
</evidence>
<dbReference type="Proteomes" id="UP001378188">
    <property type="component" value="Unassembled WGS sequence"/>
</dbReference>
<dbReference type="InterPro" id="IPR006311">
    <property type="entry name" value="TAT_signal"/>
</dbReference>
<protein>
    <submittedName>
        <fullName evidence="3">Molybdopterin cofactor-binding domain-containing protein</fullName>
    </submittedName>
</protein>
<dbReference type="Gene3D" id="3.30.365.10">
    <property type="entry name" value="Aldehyde oxidase/xanthine dehydrogenase, molybdopterin binding domain"/>
    <property type="match status" value="4"/>
</dbReference>
<dbReference type="Gene3D" id="3.90.1170.50">
    <property type="entry name" value="Aldehyde oxidase/xanthine dehydrogenase, a/b hammerhead"/>
    <property type="match status" value="1"/>
</dbReference>
<dbReference type="InterPro" id="IPR008274">
    <property type="entry name" value="AldOxase/xan_DH_MoCoBD1"/>
</dbReference>
<accession>A0AAW9S1F1</accession>
<dbReference type="AlphaFoldDB" id="A0AAW9S1F1"/>
<dbReference type="GO" id="GO:0005506">
    <property type="term" value="F:iron ion binding"/>
    <property type="evidence" value="ECO:0007669"/>
    <property type="project" value="InterPro"/>
</dbReference>
<keyword evidence="4" id="KW-1185">Reference proteome</keyword>
<sequence>MKTTRREFLATTVAGLAISVSPIHLLRPVAGSNEAKAATVAPPPDWQAGPGKARFRIDGLRKVTGRKTYARDFHARDLEGWPDEQDVVLVMRTPVANRTFHGLDLGRLPQALQPKSTITAEDLARDHIGIAEDDYPEGDYLLPAGKVPDYLGQEVALLYYDDFFTMDKARRAIRSDVLQGLSFGEEMPIRPETYYQPETSIIHAEPENGDEQTFSQVGGGPVRPEEARTPRDIEAMGWVDRIREMIASSEERGWTTLHRTYETQVIDPMFMEPESGLAWLDRETATLHMLIGTQSPSYDVTAAAEIFAGPLCRIGVRKVNFLAAYPGGGFGGRDTSILCLFLALAAAYSDRPVQIINDRFEQFQAGMKRHASRCDLSMAVDKDRKFRALRNYIYLNGGGRRNVSTFVAQVSGINGTGPYGVPYVDIWSRALKTRAITAGSIRAFGAVQSQFAIETMVDELAAEIGVDPIALRRANVLLEGEAVDTGAPNAPPGLPEMCDRAAAHRLWRERDARHAAAAGSDVAYGVGFAITMKNYGTGADAALDEVAIDPDGRITVTTNVIDMGNGSATTLAIATATHLGANATEVKTGYLDPFEALQLEQSFEMQPDNPRWTPLIHESTKASSTSSKWVHGVEQACSVLLASGLLPAARELWGAGAEGVSVADIRWEDGALAADGRQAIPLPALARQAHEKGHVVSAMIHAFYSGRWIEADYTIGAETHRWQIDALSVRRGGQTGRDLIDRKNAKLFTVESTYEGNGQSFGACACLASVTVNRRTGEVRLDEAVHYLGPGKVRQQDLLEGQLDGCFAMGLGQALLEDIPAYEDGGGDGLWNLHRYNVPLARDVGLGRVEKVILPPESDDAPARGIAEVGMIPIPPAIANAVAHATGVRFRQLPITPERVRAAWRG</sequence>
<evidence type="ECO:0000259" key="2">
    <source>
        <dbReference type="Pfam" id="PF20256"/>
    </source>
</evidence>
<dbReference type="SUPFAM" id="SSF56003">
    <property type="entry name" value="Molybdenum cofactor-binding domain"/>
    <property type="match status" value="1"/>
</dbReference>
<evidence type="ECO:0000313" key="4">
    <source>
        <dbReference type="Proteomes" id="UP001378188"/>
    </source>
</evidence>
<feature type="domain" description="Aldehyde oxidase/xanthine dehydrogenase first molybdopterin binding" evidence="1">
    <location>
        <begin position="257"/>
        <end position="476"/>
    </location>
</feature>
<dbReference type="PROSITE" id="PS51318">
    <property type="entry name" value="TAT"/>
    <property type="match status" value="1"/>
</dbReference>
<dbReference type="PANTHER" id="PTHR11908:SF123">
    <property type="entry name" value="ALDEHYDE OXIDOREDUCTASE MOLYBDENUM-BINDING SUBUNIT PAOC"/>
    <property type="match status" value="1"/>
</dbReference>
<comment type="caution">
    <text evidence="3">The sequence shown here is derived from an EMBL/GenBank/DDBJ whole genome shotgun (WGS) entry which is preliminary data.</text>
</comment>
<feature type="domain" description="Aldehyde oxidase/xanthine dehydrogenase second molybdopterin binding" evidence="2">
    <location>
        <begin position="503"/>
        <end position="844"/>
    </location>
</feature>
<name>A0AAW9S1F1_9HYPH</name>
<dbReference type="EMBL" id="JAZHOF010000009">
    <property type="protein sequence ID" value="MEJ8573993.1"/>
    <property type="molecule type" value="Genomic_DNA"/>
</dbReference>